<comment type="caution">
    <text evidence="1">The sequence shown here is derived from an EMBL/GenBank/DDBJ whole genome shotgun (WGS) entry which is preliminary data.</text>
</comment>
<accession>A0AAV9D6H5</accession>
<reference evidence="1" key="1">
    <citation type="journal article" date="2023" name="Nat. Commun.">
        <title>Diploid and tetraploid genomes of Acorus and the evolution of monocots.</title>
        <authorList>
            <person name="Ma L."/>
            <person name="Liu K.W."/>
            <person name="Li Z."/>
            <person name="Hsiao Y.Y."/>
            <person name="Qi Y."/>
            <person name="Fu T."/>
            <person name="Tang G.D."/>
            <person name="Zhang D."/>
            <person name="Sun W.H."/>
            <person name="Liu D.K."/>
            <person name="Li Y."/>
            <person name="Chen G.Z."/>
            <person name="Liu X.D."/>
            <person name="Liao X.Y."/>
            <person name="Jiang Y.T."/>
            <person name="Yu X."/>
            <person name="Hao Y."/>
            <person name="Huang J."/>
            <person name="Zhao X.W."/>
            <person name="Ke S."/>
            <person name="Chen Y.Y."/>
            <person name="Wu W.L."/>
            <person name="Hsu J.L."/>
            <person name="Lin Y.F."/>
            <person name="Huang M.D."/>
            <person name="Li C.Y."/>
            <person name="Huang L."/>
            <person name="Wang Z.W."/>
            <person name="Zhao X."/>
            <person name="Zhong W.Y."/>
            <person name="Peng D.H."/>
            <person name="Ahmad S."/>
            <person name="Lan S."/>
            <person name="Zhang J.S."/>
            <person name="Tsai W.C."/>
            <person name="Van de Peer Y."/>
            <person name="Liu Z.J."/>
        </authorList>
    </citation>
    <scope>NUCLEOTIDE SEQUENCE</scope>
    <source>
        <strain evidence="1">CP</strain>
    </source>
</reference>
<organism evidence="1 2">
    <name type="scientific">Acorus calamus</name>
    <name type="common">Sweet flag</name>
    <dbReference type="NCBI Taxonomy" id="4465"/>
    <lineage>
        <taxon>Eukaryota</taxon>
        <taxon>Viridiplantae</taxon>
        <taxon>Streptophyta</taxon>
        <taxon>Embryophyta</taxon>
        <taxon>Tracheophyta</taxon>
        <taxon>Spermatophyta</taxon>
        <taxon>Magnoliopsida</taxon>
        <taxon>Liliopsida</taxon>
        <taxon>Acoraceae</taxon>
        <taxon>Acorus</taxon>
    </lineage>
</organism>
<evidence type="ECO:0000313" key="1">
    <source>
        <dbReference type="EMBL" id="KAK1296817.1"/>
    </source>
</evidence>
<dbReference type="EMBL" id="JAUJYO010000015">
    <property type="protein sequence ID" value="KAK1296817.1"/>
    <property type="molecule type" value="Genomic_DNA"/>
</dbReference>
<keyword evidence="2" id="KW-1185">Reference proteome</keyword>
<evidence type="ECO:0000313" key="2">
    <source>
        <dbReference type="Proteomes" id="UP001180020"/>
    </source>
</evidence>
<name>A0AAV9D6H5_ACOCL</name>
<proteinExistence type="predicted"/>
<gene>
    <name evidence="1" type="ORF">QJS10_CPB15g00844</name>
</gene>
<dbReference type="AlphaFoldDB" id="A0AAV9D6H5"/>
<dbReference type="Proteomes" id="UP001180020">
    <property type="component" value="Unassembled WGS sequence"/>
</dbReference>
<sequence>MGDFIVIHWVEDRNWAGGITEDMHQFWDWIREVDGFREVVGDSWNLPLDGVVRTKKIALKLKRLKHTLKHWSHEAKKLRLQRKSSIALEISMLDALEECGLLENEERETKNQLKATML</sequence>
<protein>
    <submittedName>
        <fullName evidence="1">Uncharacterized protein</fullName>
    </submittedName>
</protein>
<reference evidence="1" key="2">
    <citation type="submission" date="2023-06" db="EMBL/GenBank/DDBJ databases">
        <authorList>
            <person name="Ma L."/>
            <person name="Liu K.-W."/>
            <person name="Li Z."/>
            <person name="Hsiao Y.-Y."/>
            <person name="Qi Y."/>
            <person name="Fu T."/>
            <person name="Tang G."/>
            <person name="Zhang D."/>
            <person name="Sun W.-H."/>
            <person name="Liu D.-K."/>
            <person name="Li Y."/>
            <person name="Chen G.-Z."/>
            <person name="Liu X.-D."/>
            <person name="Liao X.-Y."/>
            <person name="Jiang Y.-T."/>
            <person name="Yu X."/>
            <person name="Hao Y."/>
            <person name="Huang J."/>
            <person name="Zhao X.-W."/>
            <person name="Ke S."/>
            <person name="Chen Y.-Y."/>
            <person name="Wu W.-L."/>
            <person name="Hsu J.-L."/>
            <person name="Lin Y.-F."/>
            <person name="Huang M.-D."/>
            <person name="Li C.-Y."/>
            <person name="Huang L."/>
            <person name="Wang Z.-W."/>
            <person name="Zhao X."/>
            <person name="Zhong W.-Y."/>
            <person name="Peng D.-H."/>
            <person name="Ahmad S."/>
            <person name="Lan S."/>
            <person name="Zhang J.-S."/>
            <person name="Tsai W.-C."/>
            <person name="Van De Peer Y."/>
            <person name="Liu Z.-J."/>
        </authorList>
    </citation>
    <scope>NUCLEOTIDE SEQUENCE</scope>
    <source>
        <strain evidence="1">CP</strain>
        <tissue evidence="1">Leaves</tissue>
    </source>
</reference>